<comment type="subunit">
    <text evidence="1">Homodimer.</text>
</comment>
<feature type="domain" description="Stress-response A/B barrel" evidence="2">
    <location>
        <begin position="3"/>
        <end position="98"/>
    </location>
</feature>
<protein>
    <recommendedName>
        <fullName evidence="2">Stress-response A/B barrel domain-containing protein</fullName>
    </recommendedName>
</protein>
<evidence type="ECO:0000256" key="1">
    <source>
        <dbReference type="ARBA" id="ARBA00011738"/>
    </source>
</evidence>
<dbReference type="Proteomes" id="UP000799537">
    <property type="component" value="Unassembled WGS sequence"/>
</dbReference>
<dbReference type="InterPro" id="IPR013097">
    <property type="entry name" value="Dabb"/>
</dbReference>
<dbReference type="SMART" id="SM00886">
    <property type="entry name" value="Dabb"/>
    <property type="match status" value="1"/>
</dbReference>
<sequence length="100" mass="10953">MTVYHIVLFKLKKGTPDETISQLKEAATAMVGQVPGLQKIDLGPPVPATAARAKGFDYGLVAILDKAENLKGYAEHPAHLKVQDIRLPICEDTLAYDFEF</sequence>
<reference evidence="3" key="1">
    <citation type="journal article" date="2020" name="Stud. Mycol.">
        <title>101 Dothideomycetes genomes: a test case for predicting lifestyles and emergence of pathogens.</title>
        <authorList>
            <person name="Haridas S."/>
            <person name="Albert R."/>
            <person name="Binder M."/>
            <person name="Bloem J."/>
            <person name="Labutti K."/>
            <person name="Salamov A."/>
            <person name="Andreopoulos B."/>
            <person name="Baker S."/>
            <person name="Barry K."/>
            <person name="Bills G."/>
            <person name="Bluhm B."/>
            <person name="Cannon C."/>
            <person name="Castanera R."/>
            <person name="Culley D."/>
            <person name="Daum C."/>
            <person name="Ezra D."/>
            <person name="Gonzalez J."/>
            <person name="Henrissat B."/>
            <person name="Kuo A."/>
            <person name="Liang C."/>
            <person name="Lipzen A."/>
            <person name="Lutzoni F."/>
            <person name="Magnuson J."/>
            <person name="Mondo S."/>
            <person name="Nolan M."/>
            <person name="Ohm R."/>
            <person name="Pangilinan J."/>
            <person name="Park H.-J."/>
            <person name="Ramirez L."/>
            <person name="Alfaro M."/>
            <person name="Sun H."/>
            <person name="Tritt A."/>
            <person name="Yoshinaga Y."/>
            <person name="Zwiers L.-H."/>
            <person name="Turgeon B."/>
            <person name="Goodwin S."/>
            <person name="Spatafora J."/>
            <person name="Crous P."/>
            <person name="Grigoriev I."/>
        </authorList>
    </citation>
    <scope>NUCLEOTIDE SEQUENCE</scope>
    <source>
        <strain evidence="3">ATCC 36951</strain>
    </source>
</reference>
<dbReference type="AlphaFoldDB" id="A0A6A6C6U7"/>
<dbReference type="PROSITE" id="PS51502">
    <property type="entry name" value="S_R_A_B_BARREL"/>
    <property type="match status" value="1"/>
</dbReference>
<dbReference type="OrthoDB" id="42919at2759"/>
<organism evidence="3 4">
    <name type="scientific">Zasmidium cellare ATCC 36951</name>
    <dbReference type="NCBI Taxonomy" id="1080233"/>
    <lineage>
        <taxon>Eukaryota</taxon>
        <taxon>Fungi</taxon>
        <taxon>Dikarya</taxon>
        <taxon>Ascomycota</taxon>
        <taxon>Pezizomycotina</taxon>
        <taxon>Dothideomycetes</taxon>
        <taxon>Dothideomycetidae</taxon>
        <taxon>Mycosphaerellales</taxon>
        <taxon>Mycosphaerellaceae</taxon>
        <taxon>Zasmidium</taxon>
    </lineage>
</organism>
<proteinExistence type="predicted"/>
<dbReference type="InterPro" id="IPR011008">
    <property type="entry name" value="Dimeric_a/b-barrel"/>
</dbReference>
<dbReference type="GeneID" id="54562196"/>
<dbReference type="Pfam" id="PF07876">
    <property type="entry name" value="Dabb"/>
    <property type="match status" value="1"/>
</dbReference>
<dbReference type="InterPro" id="IPR044662">
    <property type="entry name" value="HS1/DABB1-like"/>
</dbReference>
<dbReference type="Gene3D" id="3.30.70.100">
    <property type="match status" value="1"/>
</dbReference>
<dbReference type="PANTHER" id="PTHR33178">
    <property type="match status" value="1"/>
</dbReference>
<dbReference type="RefSeq" id="XP_033662368.1">
    <property type="nucleotide sequence ID" value="XM_033808924.1"/>
</dbReference>
<keyword evidence="4" id="KW-1185">Reference proteome</keyword>
<name>A0A6A6C6U7_ZASCE</name>
<gene>
    <name evidence="3" type="ORF">M409DRAFT_28208</name>
</gene>
<dbReference type="SUPFAM" id="SSF54909">
    <property type="entry name" value="Dimeric alpha+beta barrel"/>
    <property type="match status" value="1"/>
</dbReference>
<evidence type="ECO:0000259" key="2">
    <source>
        <dbReference type="PROSITE" id="PS51502"/>
    </source>
</evidence>
<dbReference type="PANTHER" id="PTHR33178:SF19">
    <property type="entry name" value="STRESS-RESPONSE A_B BARREL DOMAIN-CONTAINING PROTEIN"/>
    <property type="match status" value="1"/>
</dbReference>
<evidence type="ECO:0000313" key="4">
    <source>
        <dbReference type="Proteomes" id="UP000799537"/>
    </source>
</evidence>
<accession>A0A6A6C6U7</accession>
<dbReference type="EMBL" id="ML993619">
    <property type="protein sequence ID" value="KAF2161479.1"/>
    <property type="molecule type" value="Genomic_DNA"/>
</dbReference>
<evidence type="ECO:0000313" key="3">
    <source>
        <dbReference type="EMBL" id="KAF2161479.1"/>
    </source>
</evidence>